<dbReference type="GeneID" id="34568775"/>
<gene>
    <name evidence="2" type="primary">atp8</name>
</gene>
<feature type="transmembrane region" description="Helical" evidence="1">
    <location>
        <begin position="6"/>
        <end position="29"/>
    </location>
</feature>
<organism evidence="2">
    <name type="scientific">Neanthes glandicincta</name>
    <dbReference type="NCBI Taxonomy" id="595970"/>
    <lineage>
        <taxon>Eukaryota</taxon>
        <taxon>Metazoa</taxon>
        <taxon>Spiralia</taxon>
        <taxon>Lophotrochozoa</taxon>
        <taxon>Annelida</taxon>
        <taxon>Polychaeta</taxon>
        <taxon>Errantia</taxon>
        <taxon>Phyllodocida</taxon>
        <taxon>Nereididae</taxon>
        <taxon>Neanthes</taxon>
    </lineage>
</organism>
<keyword evidence="1" id="KW-0812">Transmembrane</keyword>
<dbReference type="AlphaFoldDB" id="A0A343J7F3"/>
<evidence type="ECO:0000313" key="2">
    <source>
        <dbReference type="EMBL" id="ASW20403.1"/>
    </source>
</evidence>
<name>A0A343J7F3_9ANNE</name>
<accession>A0A343J7F3</accession>
<geneLocation type="mitochondrion" evidence="2"/>
<dbReference type="EMBL" id="KY094478">
    <property type="protein sequence ID" value="ASW20403.1"/>
    <property type="molecule type" value="Genomic_DNA"/>
</dbReference>
<dbReference type="RefSeq" id="YP_009428945.1">
    <property type="nucleotide sequence ID" value="NC_035893.1"/>
</dbReference>
<proteinExistence type="predicted"/>
<reference evidence="2" key="1">
    <citation type="journal article" date="2017" name="Mitochondrial DNA Part B Resour">
        <title>The complete mitogenome of nereid worm, Neanthes glandicincta (Annelida: Nereididae).</title>
        <authorList>
            <person name="Lin G.-M."/>
            <person name="Audira G."/>
            <person name="Hsiao C.-D."/>
        </authorList>
    </citation>
    <scope>NUCLEOTIDE SEQUENCE</scope>
    <source>
        <tissue evidence="2">Muscle</tissue>
    </source>
</reference>
<sequence>MPHLAPLSWIAAPLILLTGLIATSVLLWWQYTPIFPTPPQNPRSINHTRWHWCWNGWVMSSSL</sequence>
<evidence type="ECO:0000256" key="1">
    <source>
        <dbReference type="SAM" id="Phobius"/>
    </source>
</evidence>
<keyword evidence="1" id="KW-0472">Membrane</keyword>
<keyword evidence="1" id="KW-1133">Transmembrane helix</keyword>
<protein>
    <submittedName>
        <fullName evidence="2">ATP synthase F0 subunit 8</fullName>
    </submittedName>
</protein>
<keyword evidence="2" id="KW-0496">Mitochondrion</keyword>